<dbReference type="Proteomes" id="UP000245764">
    <property type="component" value="Chromosome 12"/>
</dbReference>
<evidence type="ECO:0000313" key="2">
    <source>
        <dbReference type="EMBL" id="SMR60899.1"/>
    </source>
</evidence>
<name>A0A2H1H506_ZYMTR</name>
<reference evidence="3" key="1">
    <citation type="submission" date="2017-05" db="EMBL/GenBank/DDBJ databases">
        <authorList>
            <person name="Song R."/>
            <person name="Chenine A.L."/>
            <person name="Ruprecht R.M."/>
        </authorList>
    </citation>
    <scope>NUCLEOTIDE SEQUENCE [LARGE SCALE GENOMIC DNA]</scope>
</reference>
<accession>A0A2H1H506</accession>
<dbReference type="EMBL" id="LT854264">
    <property type="protein sequence ID" value="SMR60899.1"/>
    <property type="molecule type" value="Genomic_DNA"/>
</dbReference>
<evidence type="ECO:0000256" key="1">
    <source>
        <dbReference type="SAM" id="MobiDB-lite"/>
    </source>
</evidence>
<organism evidence="2 3">
    <name type="scientific">Zymoseptoria tritici ST99CH_1E4</name>
    <dbReference type="NCBI Taxonomy" id="1276532"/>
    <lineage>
        <taxon>Eukaryota</taxon>
        <taxon>Fungi</taxon>
        <taxon>Dikarya</taxon>
        <taxon>Ascomycota</taxon>
        <taxon>Pezizomycotina</taxon>
        <taxon>Dothideomycetes</taxon>
        <taxon>Dothideomycetidae</taxon>
        <taxon>Mycosphaerellales</taxon>
        <taxon>Mycosphaerellaceae</taxon>
        <taxon>Zymoseptoria</taxon>
    </lineage>
</organism>
<protein>
    <submittedName>
        <fullName evidence="2">Uncharacterized protein</fullName>
    </submittedName>
</protein>
<gene>
    <name evidence="2" type="ORF">ZT1E4_G10864</name>
</gene>
<evidence type="ECO:0000313" key="3">
    <source>
        <dbReference type="Proteomes" id="UP000245764"/>
    </source>
</evidence>
<sequence length="149" mass="16578">MFGHGNMSEAPPPYEAAMDPERTTTGPKAPSAAPGPHGYETESAANGILSLQIKQNENVLYYISHYNEVNTPDIILFADYNHKGPRLAQASFNPPGKDFKFYIGGIKSPTGDDWDIVRCAQGRLLSYASYRFETSRKDSKGRTLHGRYY</sequence>
<dbReference type="AlphaFoldDB" id="A0A2H1H506"/>
<proteinExistence type="predicted"/>
<feature type="region of interest" description="Disordered" evidence="1">
    <location>
        <begin position="1"/>
        <end position="41"/>
    </location>
</feature>